<dbReference type="KEGG" id="xya:ET471_12500"/>
<dbReference type="InterPro" id="IPR019539">
    <property type="entry name" value="GalKase_N"/>
</dbReference>
<dbReference type="InterPro" id="IPR036554">
    <property type="entry name" value="GHMP_kinase_C_sf"/>
</dbReference>
<gene>
    <name evidence="7" type="ORF">ET471_12500</name>
</gene>
<accession>A0A4P6F8S9</accession>
<sequence>MTDIEQLVPWTSQEGSRRVRALFLRCFGDHLAASTTAGVWSAPGRVNVTGEHTDYNAGLCLPVVLPHRTFVALRRRDDDLVRVVSAQTDAPWSGRLDEVGPGRVSGWGAYVAGVVWALRAAGFPVGGFDAAVDSCVPFGASLSSSAALECAVAVALDDVFDLGLAGSRPRRVVLVDACVRAENEIAGAATGGLDQSASLLCQAGEALLLDFRPGLAPEERATPVLFDLASAGPSLLVIDTRAPHRLVDGQYASRRRACEDAAALLGVPSLRSVAPGDLEDALAQLAPHDEDGVLRHREQMTDLGGPCRTLCLGATPPP</sequence>
<dbReference type="InterPro" id="IPR000705">
    <property type="entry name" value="Galactokinase"/>
</dbReference>
<dbReference type="InterPro" id="IPR020568">
    <property type="entry name" value="Ribosomal_Su5_D2-typ_SF"/>
</dbReference>
<evidence type="ECO:0000313" key="7">
    <source>
        <dbReference type="EMBL" id="QAY70739.1"/>
    </source>
</evidence>
<dbReference type="Gene3D" id="3.30.70.890">
    <property type="entry name" value="GHMP kinase, C-terminal domain"/>
    <property type="match status" value="1"/>
</dbReference>
<evidence type="ECO:0000256" key="1">
    <source>
        <dbReference type="ARBA" id="ARBA00006566"/>
    </source>
</evidence>
<dbReference type="SUPFAM" id="SSF55060">
    <property type="entry name" value="GHMP Kinase, C-terminal domain"/>
    <property type="match status" value="1"/>
</dbReference>
<feature type="domain" description="GHMP kinase N-terminal" evidence="5">
    <location>
        <begin position="110"/>
        <end position="200"/>
    </location>
</feature>
<evidence type="ECO:0000313" key="8">
    <source>
        <dbReference type="Proteomes" id="UP000292118"/>
    </source>
</evidence>
<evidence type="ECO:0000259" key="6">
    <source>
        <dbReference type="Pfam" id="PF10509"/>
    </source>
</evidence>
<dbReference type="GO" id="GO:0005829">
    <property type="term" value="C:cytosol"/>
    <property type="evidence" value="ECO:0007669"/>
    <property type="project" value="TreeGrafter"/>
</dbReference>
<dbReference type="InterPro" id="IPR014721">
    <property type="entry name" value="Ribsml_uS5_D2-typ_fold_subgr"/>
</dbReference>
<dbReference type="EMBL" id="CP035493">
    <property type="protein sequence ID" value="QAY70739.1"/>
    <property type="molecule type" value="Genomic_DNA"/>
</dbReference>
<dbReference type="AlphaFoldDB" id="A0A4P6F8S9"/>
<keyword evidence="3 7" id="KW-0418">Kinase</keyword>
<evidence type="ECO:0000256" key="4">
    <source>
        <dbReference type="ARBA" id="ARBA00022840"/>
    </source>
</evidence>
<reference evidence="7 8" key="1">
    <citation type="submission" date="2019-01" db="EMBL/GenBank/DDBJ databases">
        <title>Genome sequencing of strain FW10M-9.</title>
        <authorList>
            <person name="Heo J."/>
            <person name="Kim S.-J."/>
            <person name="Kim J.-S."/>
            <person name="Hong S.-B."/>
            <person name="Kwon S.-W."/>
        </authorList>
    </citation>
    <scope>NUCLEOTIDE SEQUENCE [LARGE SCALE GENOMIC DNA]</scope>
    <source>
        <strain evidence="7 8">FW10M-9</strain>
    </source>
</reference>
<dbReference type="GO" id="GO:0005524">
    <property type="term" value="F:ATP binding"/>
    <property type="evidence" value="ECO:0007669"/>
    <property type="project" value="UniProtKB-KW"/>
</dbReference>
<keyword evidence="4" id="KW-0067">ATP-binding</keyword>
<dbReference type="Pfam" id="PF00288">
    <property type="entry name" value="GHMP_kinases_N"/>
    <property type="match status" value="1"/>
</dbReference>
<dbReference type="PIRSF" id="PIRSF000530">
    <property type="entry name" value="Galactokinase"/>
    <property type="match status" value="1"/>
</dbReference>
<keyword evidence="2" id="KW-0547">Nucleotide-binding</keyword>
<dbReference type="PRINTS" id="PR00473">
    <property type="entry name" value="GALCTOKINASE"/>
</dbReference>
<dbReference type="RefSeq" id="WP_129188780.1">
    <property type="nucleotide sequence ID" value="NZ_CP035493.1"/>
</dbReference>
<evidence type="ECO:0000256" key="2">
    <source>
        <dbReference type="ARBA" id="ARBA00022741"/>
    </source>
</evidence>
<dbReference type="Pfam" id="PF10509">
    <property type="entry name" value="GalKase_gal_bdg"/>
    <property type="match status" value="1"/>
</dbReference>
<organism evidence="7 8">
    <name type="scientific">Xylanimonas protaetiae</name>
    <dbReference type="NCBI Taxonomy" id="2509457"/>
    <lineage>
        <taxon>Bacteria</taxon>
        <taxon>Bacillati</taxon>
        <taxon>Actinomycetota</taxon>
        <taxon>Actinomycetes</taxon>
        <taxon>Micrococcales</taxon>
        <taxon>Promicromonosporaceae</taxon>
        <taxon>Xylanimonas</taxon>
    </lineage>
</organism>
<dbReference type="GO" id="GO:0004335">
    <property type="term" value="F:galactokinase activity"/>
    <property type="evidence" value="ECO:0007669"/>
    <property type="project" value="InterPro"/>
</dbReference>
<name>A0A4P6F8S9_9MICO</name>
<dbReference type="PANTHER" id="PTHR10457">
    <property type="entry name" value="MEVALONATE KINASE/GALACTOKINASE"/>
    <property type="match status" value="1"/>
</dbReference>
<keyword evidence="8" id="KW-1185">Reference proteome</keyword>
<evidence type="ECO:0000259" key="5">
    <source>
        <dbReference type="Pfam" id="PF00288"/>
    </source>
</evidence>
<dbReference type="SUPFAM" id="SSF54211">
    <property type="entry name" value="Ribosomal protein S5 domain 2-like"/>
    <property type="match status" value="1"/>
</dbReference>
<dbReference type="PRINTS" id="PR00959">
    <property type="entry name" value="MEVGALKINASE"/>
</dbReference>
<keyword evidence="3 7" id="KW-0808">Transferase</keyword>
<dbReference type="Gene3D" id="3.30.230.10">
    <property type="match status" value="1"/>
</dbReference>
<comment type="similarity">
    <text evidence="1">Belongs to the GHMP kinase family. GalK subfamily.</text>
</comment>
<protein>
    <submittedName>
        <fullName evidence="7">Galactokinase</fullName>
    </submittedName>
</protein>
<dbReference type="Proteomes" id="UP000292118">
    <property type="component" value="Chromosome"/>
</dbReference>
<dbReference type="InterPro" id="IPR006204">
    <property type="entry name" value="GHMP_kinase_N_dom"/>
</dbReference>
<feature type="domain" description="Galactokinase N-terminal" evidence="6">
    <location>
        <begin position="33"/>
        <end position="75"/>
    </location>
</feature>
<dbReference type="InterPro" id="IPR006206">
    <property type="entry name" value="Mevalonate/galactokinase"/>
</dbReference>
<dbReference type="OrthoDB" id="250531at2"/>
<dbReference type="GO" id="GO:0006012">
    <property type="term" value="P:galactose metabolic process"/>
    <property type="evidence" value="ECO:0007669"/>
    <property type="project" value="InterPro"/>
</dbReference>
<dbReference type="PANTHER" id="PTHR10457:SF7">
    <property type="entry name" value="GALACTOKINASE-RELATED"/>
    <property type="match status" value="1"/>
</dbReference>
<evidence type="ECO:0000256" key="3">
    <source>
        <dbReference type="ARBA" id="ARBA00022777"/>
    </source>
</evidence>
<proteinExistence type="inferred from homology"/>